<keyword evidence="4" id="KW-1185">Reference proteome</keyword>
<dbReference type="SUPFAM" id="SSF53098">
    <property type="entry name" value="Ribonuclease H-like"/>
    <property type="match status" value="1"/>
</dbReference>
<dbReference type="GO" id="GO:0003723">
    <property type="term" value="F:RNA binding"/>
    <property type="evidence" value="ECO:0007669"/>
    <property type="project" value="InterPro"/>
</dbReference>
<dbReference type="WBParaSite" id="L893_g5497.t1">
    <property type="protein sequence ID" value="L893_g5497.t1"/>
    <property type="gene ID" value="L893_g5497"/>
</dbReference>
<evidence type="ECO:0000259" key="3">
    <source>
        <dbReference type="PROSITE" id="PS50822"/>
    </source>
</evidence>
<sequence>MTEHTNRRGVCGDLVQVNTNVIAVRMPNTTVYHYDVRVIGQYEDGTTRTLSCPVPNDAENVDRISLVAAAFDRMARENAFFFDQPRNFLSYDCEGSLYAVKRLQIDQSGKILEIQDHQVKECCEHYATVRMTIQEAQPLEMRLNNFDFLNDEAHDNKITSFLQSLAAQHALFQMEGANVVPFSTSHLVPLEYAGKGFKEERVPDLCEGTRMLHGLSSSVKYMEGPDLHPQASFVVNWEPVLTHYSINVALKATLICEVIDPASIVPSRGTARLIKQLKGLRVFTTYTTLKHQFEIDRVSTSTSNTQKLLYKECMITVAEYYHLRHKIYLRYPDMPLIVERRSDSVESEAAPDLRYYPMELCCVCPMQRVTRESPHQKQYLDMYIKSMPLLERIRLAQKLRTCVGITNDSFFLQGAGVTVGERMLKVEGRVLDTPRIGFGTGGVVQVAPDCSWKAPRGARFVRPASIGDFWGVIALLTDGKTENNRLGGREDRPKLREFVEAFQTASKRLGIKICDPSLARPIFSTDQNNDELKAKLKACFLESAQLGLKFLLFITSDDIHGVHDWIKVFERDHDIATQDITIDTAMEALCAHRNKPRSSLRRQTILALVSKANIKLGGLNFNLVCTGEAGPAVVERFLLIGIHVERLAGDDNGRLLVGFSANWNPGRFEFAGDFVVSEAAGILNVIRAIIKKCFKKFCRRREVEPLEILIYRSYVPETEYSENVKCARNLLRELAPEAPVTYIVVDRHHPVRLVCTASREGQSVDSPHLHPGTVIDTGIKYPKLEEFYLKSHCGALGTSHVPKYVVLHSDKVWPYDELENLTFTLAYATQTTTSPTSVPAPLFIAESYADRGQRLLQLSKTKGAMDEFELGYYSGTLLENVHINA</sequence>
<dbReference type="InterPro" id="IPR003165">
    <property type="entry name" value="Piwi"/>
</dbReference>
<dbReference type="AlphaFoldDB" id="A0A1I8AGY5"/>
<dbReference type="Proteomes" id="UP000095287">
    <property type="component" value="Unplaced"/>
</dbReference>
<proteinExistence type="inferred from homology"/>
<reference evidence="5" key="1">
    <citation type="submission" date="2016-11" db="UniProtKB">
        <authorList>
            <consortium name="WormBaseParasite"/>
        </authorList>
    </citation>
    <scope>IDENTIFICATION</scope>
</reference>
<evidence type="ECO:0000256" key="1">
    <source>
        <dbReference type="RuleBase" id="RU361178"/>
    </source>
</evidence>
<dbReference type="InterPro" id="IPR036397">
    <property type="entry name" value="RNaseH_sf"/>
</dbReference>
<name>A0A1I8AGY5_9BILA</name>
<dbReference type="InterPro" id="IPR036085">
    <property type="entry name" value="PAZ_dom_sf"/>
</dbReference>
<comment type="similarity">
    <text evidence="1">Belongs to the argonaute family.</text>
</comment>
<feature type="domain" description="Piwi" evidence="3">
    <location>
        <begin position="549"/>
        <end position="857"/>
    </location>
</feature>
<evidence type="ECO:0000313" key="4">
    <source>
        <dbReference type="Proteomes" id="UP000095287"/>
    </source>
</evidence>
<dbReference type="InterPro" id="IPR012337">
    <property type="entry name" value="RNaseH-like_sf"/>
</dbReference>
<dbReference type="InterPro" id="IPR003100">
    <property type="entry name" value="PAZ_dom"/>
</dbReference>
<dbReference type="Gene3D" id="2.170.260.10">
    <property type="entry name" value="paz domain"/>
    <property type="match status" value="1"/>
</dbReference>
<dbReference type="Pfam" id="PF02171">
    <property type="entry name" value="Piwi"/>
    <property type="match status" value="1"/>
</dbReference>
<accession>A0A1I8AGY5</accession>
<dbReference type="PROSITE" id="PS50821">
    <property type="entry name" value="PAZ"/>
    <property type="match status" value="1"/>
</dbReference>
<dbReference type="SMART" id="SM00950">
    <property type="entry name" value="Piwi"/>
    <property type="match status" value="1"/>
</dbReference>
<dbReference type="SUPFAM" id="SSF101690">
    <property type="entry name" value="PAZ domain"/>
    <property type="match status" value="1"/>
</dbReference>
<dbReference type="PROSITE" id="PS50822">
    <property type="entry name" value="PIWI"/>
    <property type="match status" value="1"/>
</dbReference>
<protein>
    <submittedName>
        <fullName evidence="5">Piwi domain-containing protein</fullName>
    </submittedName>
</protein>
<organism evidence="4 5">
    <name type="scientific">Steinernema glaseri</name>
    <dbReference type="NCBI Taxonomy" id="37863"/>
    <lineage>
        <taxon>Eukaryota</taxon>
        <taxon>Metazoa</taxon>
        <taxon>Ecdysozoa</taxon>
        <taxon>Nematoda</taxon>
        <taxon>Chromadorea</taxon>
        <taxon>Rhabditida</taxon>
        <taxon>Tylenchina</taxon>
        <taxon>Panagrolaimomorpha</taxon>
        <taxon>Strongyloidoidea</taxon>
        <taxon>Steinernematidae</taxon>
        <taxon>Steinernema</taxon>
    </lineage>
</organism>
<dbReference type="Gene3D" id="3.40.50.2300">
    <property type="match status" value="1"/>
</dbReference>
<evidence type="ECO:0000259" key="2">
    <source>
        <dbReference type="PROSITE" id="PS50821"/>
    </source>
</evidence>
<evidence type="ECO:0000313" key="5">
    <source>
        <dbReference type="WBParaSite" id="L893_g5497.t1"/>
    </source>
</evidence>
<dbReference type="SMART" id="SM00949">
    <property type="entry name" value="PAZ"/>
    <property type="match status" value="1"/>
</dbReference>
<dbReference type="Gene3D" id="3.30.420.10">
    <property type="entry name" value="Ribonuclease H-like superfamily/Ribonuclease H"/>
    <property type="match status" value="1"/>
</dbReference>
<dbReference type="PANTHER" id="PTHR22891">
    <property type="entry name" value="EUKARYOTIC TRANSLATION INITIATION FACTOR 2C"/>
    <property type="match status" value="1"/>
</dbReference>
<feature type="domain" description="PAZ" evidence="2">
    <location>
        <begin position="257"/>
        <end position="365"/>
    </location>
</feature>
<dbReference type="CDD" id="cd02846">
    <property type="entry name" value="PAZ_argonaute_like"/>
    <property type="match status" value="1"/>
</dbReference>
<dbReference type="Pfam" id="PF02170">
    <property type="entry name" value="PAZ"/>
    <property type="match status" value="1"/>
</dbReference>